<feature type="transmembrane region" description="Helical" evidence="2">
    <location>
        <begin position="18"/>
        <end position="35"/>
    </location>
</feature>
<evidence type="ECO:0000313" key="3">
    <source>
        <dbReference type="EMBL" id="KAL0573583.1"/>
    </source>
</evidence>
<evidence type="ECO:0000256" key="2">
    <source>
        <dbReference type="SAM" id="Phobius"/>
    </source>
</evidence>
<sequence length="367" mass="40794">MYTFIFALTQAIRMPQPLYLTSFLLLFASIYYATFTSFSLRSNADIEAAEPLWAHHDLVDTILVVSADGTFHALNRTSGHLFWSMSSDRTRQPTPNLTPNPGTLANNGESKHAGVATPELYVEPRTGDIYMDPLFSPFTRFGSSMPELVDMTPFAYSESDYHQIFVGKKETKLVLVELENGLIREFTENYGMQGADAPAESAGREDGNSPIINLDELEGITLEAEKPTEVRIGRTDYHVSVHTRTSNTTQATAVQDLTFSNYGPNNQHHLFQKMYTRTGTKDDKYVVSLPGGEILAFQSMAGDKNLAPSKKEIRYLWMYELRSSSIAVFDIFKSHARTPGSSDAYVLLQPPPSPGLLTAAGLTFFEA</sequence>
<evidence type="ECO:0000313" key="4">
    <source>
        <dbReference type="Proteomes" id="UP001465976"/>
    </source>
</evidence>
<protein>
    <submittedName>
        <fullName evidence="3">Bifunctional endoribonuclease/protein kinase ire1</fullName>
        <ecNumber evidence="3">2.7.11.1</ecNumber>
    </submittedName>
</protein>
<feature type="region of interest" description="Disordered" evidence="1">
    <location>
        <begin position="89"/>
        <end position="111"/>
    </location>
</feature>
<feature type="compositionally biased region" description="Low complexity" evidence="1">
    <location>
        <begin position="93"/>
        <end position="107"/>
    </location>
</feature>
<name>A0ABR3FE31_9AGAR</name>
<keyword evidence="3" id="KW-0808">Transferase</keyword>
<reference evidence="3 4" key="1">
    <citation type="submission" date="2024-02" db="EMBL/GenBank/DDBJ databases">
        <title>A draft genome for the cacao thread blight pathogen Marasmius crinis-equi.</title>
        <authorList>
            <person name="Cohen S.P."/>
            <person name="Baruah I.K."/>
            <person name="Amoako-Attah I."/>
            <person name="Bukari Y."/>
            <person name="Meinhardt L.W."/>
            <person name="Bailey B.A."/>
        </authorList>
    </citation>
    <scope>NUCLEOTIDE SEQUENCE [LARGE SCALE GENOMIC DNA]</scope>
    <source>
        <strain evidence="3 4">GH-76</strain>
    </source>
</reference>
<keyword evidence="2" id="KW-1133">Transmembrane helix</keyword>
<keyword evidence="2" id="KW-0472">Membrane</keyword>
<organism evidence="3 4">
    <name type="scientific">Marasmius crinis-equi</name>
    <dbReference type="NCBI Taxonomy" id="585013"/>
    <lineage>
        <taxon>Eukaryota</taxon>
        <taxon>Fungi</taxon>
        <taxon>Dikarya</taxon>
        <taxon>Basidiomycota</taxon>
        <taxon>Agaricomycotina</taxon>
        <taxon>Agaricomycetes</taxon>
        <taxon>Agaricomycetidae</taxon>
        <taxon>Agaricales</taxon>
        <taxon>Marasmiineae</taxon>
        <taxon>Marasmiaceae</taxon>
        <taxon>Marasmius</taxon>
    </lineage>
</organism>
<dbReference type="Proteomes" id="UP001465976">
    <property type="component" value="Unassembled WGS sequence"/>
</dbReference>
<dbReference type="GO" id="GO:0004674">
    <property type="term" value="F:protein serine/threonine kinase activity"/>
    <property type="evidence" value="ECO:0007669"/>
    <property type="project" value="UniProtKB-EC"/>
</dbReference>
<evidence type="ECO:0000256" key="1">
    <source>
        <dbReference type="SAM" id="MobiDB-lite"/>
    </source>
</evidence>
<dbReference type="EC" id="2.7.11.1" evidence="3"/>
<keyword evidence="4" id="KW-1185">Reference proteome</keyword>
<gene>
    <name evidence="3" type="primary">IRE1_1</name>
    <name evidence="3" type="ORF">V5O48_008379</name>
</gene>
<keyword evidence="2" id="KW-0812">Transmembrane</keyword>
<comment type="caution">
    <text evidence="3">The sequence shown here is derived from an EMBL/GenBank/DDBJ whole genome shotgun (WGS) entry which is preliminary data.</text>
</comment>
<accession>A0ABR3FE31</accession>
<keyword evidence="3" id="KW-0418">Kinase</keyword>
<proteinExistence type="predicted"/>
<dbReference type="EMBL" id="JBAHYK010000487">
    <property type="protein sequence ID" value="KAL0573583.1"/>
    <property type="molecule type" value="Genomic_DNA"/>
</dbReference>